<dbReference type="eggNOG" id="COG3209">
    <property type="taxonomic scope" value="Bacteria"/>
</dbReference>
<accession>S2DI53</accession>
<dbReference type="Gene3D" id="3.80.10.10">
    <property type="entry name" value="Ribonuclease Inhibitor"/>
    <property type="match status" value="3"/>
</dbReference>
<dbReference type="Proteomes" id="UP000006073">
    <property type="component" value="Unassembled WGS sequence"/>
</dbReference>
<evidence type="ECO:0000313" key="8">
    <source>
        <dbReference type="EMBL" id="EOZ96875.1"/>
    </source>
</evidence>
<keyword evidence="3" id="KW-0732">Signal</keyword>
<feature type="domain" description="Disease resistance R13L4/SHOC-2-like LRR" evidence="7">
    <location>
        <begin position="213"/>
        <end position="355"/>
    </location>
</feature>
<proteinExistence type="predicted"/>
<protein>
    <submittedName>
        <fullName evidence="8">ATP binding protein</fullName>
    </submittedName>
</protein>
<dbReference type="GO" id="GO:0016020">
    <property type="term" value="C:membrane"/>
    <property type="evidence" value="ECO:0007669"/>
    <property type="project" value="UniProtKB-SubCell"/>
</dbReference>
<dbReference type="SUPFAM" id="SSF52058">
    <property type="entry name" value="L domain-like"/>
    <property type="match status" value="1"/>
</dbReference>
<dbReference type="NCBIfam" id="TIGR03696">
    <property type="entry name" value="Rhs_assc_core"/>
    <property type="match status" value="1"/>
</dbReference>
<dbReference type="OrthoDB" id="976756at2"/>
<dbReference type="Gene3D" id="2.60.40.10">
    <property type="entry name" value="Immunoglobulins"/>
    <property type="match status" value="1"/>
</dbReference>
<dbReference type="EMBL" id="ALWO02000032">
    <property type="protein sequence ID" value="EOZ96875.1"/>
    <property type="molecule type" value="Genomic_DNA"/>
</dbReference>
<keyword evidence="5" id="KW-0472">Membrane</keyword>
<dbReference type="InterPro" id="IPR013783">
    <property type="entry name" value="Ig-like_fold"/>
</dbReference>
<dbReference type="PANTHER" id="PTHR48010:SF58">
    <property type="entry name" value="RECEPTOR PROTEIN KINASE-LIKE PROTEIN ZAR1"/>
    <property type="match status" value="1"/>
</dbReference>
<dbReference type="FunFam" id="3.80.10.10:FF:000383">
    <property type="entry name" value="Leucine-rich repeat receptor protein kinase EMS1"/>
    <property type="match status" value="1"/>
</dbReference>
<evidence type="ECO:0000256" key="6">
    <source>
        <dbReference type="SAM" id="MobiDB-lite"/>
    </source>
</evidence>
<keyword evidence="4" id="KW-0677">Repeat</keyword>
<evidence type="ECO:0000313" key="9">
    <source>
        <dbReference type="Proteomes" id="UP000006073"/>
    </source>
</evidence>
<keyword evidence="2" id="KW-0433">Leucine-rich repeat</keyword>
<evidence type="ECO:0000259" key="7">
    <source>
        <dbReference type="Pfam" id="PF23598"/>
    </source>
</evidence>
<sequence>MEKVNEKKKEEDYLDSLLWSKMMAEAARVTPVENMKVNHFSDKKGGASPRVDKSGKRISRGSVRTSKSEPDTQTRIASGPLPSAAEYQALMEFYQAMDGPNWFNNTGWNTANPNVVQSVANFHGVTVDDDGHVKYFIQFENNLNGTIPESFGNLTYLEHIQLVRNPFIGQLPQSIGNLDKVVELLLYLNNIPGTLPATMGNMTALSNVHLYLNNFTGSIPSSITNLPNLTFFSVYDNDMSGTLPENLGNLTKLTHFYINRNSFTGPIPSSIGNMTNIQELYLYSNQLSGHIPPSIGNLTELTGLHLNVNQLTGPIPSSLGNLKKLMYLWLSDNQLSGQIPGTMGGMTQLSSFYIQRNNLSGNLPASLGNLSNLWRFRVDGNDIHSRIPETFGNLLNLRDLYLDNNRLYGIIPPGLCNLPHLNVLTLHNNNLEGDIPNCLYDRNMWSFTVRYNHYFWENLTYARQKVGDYFQYAPQILPGGIDSLYVVPGSQLTLTANDGNYQGTPSTYRWRKDGVPLHDASSAHKSITINCLSIPNQPCHSECEGMYTVEIRNTDFPGPFLDGQGPRIAIVPGTEVRVCTEYQLDPEFNPWLAGLVFERPWIEIVAQCMAEQEVVIEKIREAVVARIEKTWLERYYDSGTTQCLDGAEESLTMTVINKEYHYTLYYYDQSGNLAQTVPPKGVKPLSTAQVNQVISGTSLYPSHELVTSYRYNSKNQLVYQNSPDGGEGRFWYNAIGQLRLSQNARQQNSNQYSYTKYDPIGRVLETGELMSTDPLDSLVSRIRTPDFPQRPVYTCTDITLTGYDREKSGTSPYLVQENLRGRVSWTAQLEKGKSDTLMTVYSYDPHGNVKTLLQYIPGMAPKKTEYQYDLVSGNVNYVAYQPGTTEQLIHRYRYDADNRIEQVLTSTDGHVWSIDATYYYYPHGPLARVELGEHKVQGLDYYYTLQGWLKGVNMPGGGDPGADGIGSKRTGKDAIAFALGYFNGDWTPITSTVVRTDTRDALWSRTSTINSNTGLFNGNITWMNTELAGSQDTYDMQAMVYKYDQLNRIVQSRSLREYTTSFVSRTAAAAKAYDATYTYDGNGNLLTLQRRNGAAAIQDNFTYGYYANSNKLRQTASAQGNNYEYDAIGNLIKDVAGGVTNIEWTPSGKVRKVTKSSGSPIEFRYDASGNRVEKKQGSNITRYIRDASGNVMAVYQDDTLSERPVYGSSRLGNVANASAPGYRTVGHKQYELSNHLGNVLAVVSDRIHMNGDSTWAEVLSRTDYYPFGLEMTGRTESSGYRYGFNGKEKDPSGQWGNQSHYDYGFRIYNPEIGKFLSVDPLADHPKQIGMSPYSAFWNNPIRYNDPDGRCPECEENVIDPTDGQSYTSTGGAEYSFGNGEWTRNGGMLDEVTVTASRSGNEGMSLNSPSQFGGGVNLGPLKDIGSGADYASGVIGLTQVGMLEYRMSLPVSNKIGTFSSFSRTYQGLGVASKTLGRVGYAGAGVGVYLDYKSMQSGEISAGRFGYRTGSLGVSVGTGAAVGGPWGAAAGATVGGISIGAEYVYDNFLVPVGREIRYQIWNFENALKNGWYPGR</sequence>
<evidence type="ECO:0000256" key="1">
    <source>
        <dbReference type="ARBA" id="ARBA00004370"/>
    </source>
</evidence>
<dbReference type="InterPro" id="IPR003591">
    <property type="entry name" value="Leu-rich_rpt_typical-subtyp"/>
</dbReference>
<organism evidence="8 9">
    <name type="scientific">Indibacter alkaliphilus (strain CCUG 57479 / KCTC 22604 / LW1)</name>
    <dbReference type="NCBI Taxonomy" id="1189612"/>
    <lineage>
        <taxon>Bacteria</taxon>
        <taxon>Pseudomonadati</taxon>
        <taxon>Bacteroidota</taxon>
        <taxon>Cytophagia</taxon>
        <taxon>Cytophagales</taxon>
        <taxon>Cyclobacteriaceae</taxon>
    </lineage>
</organism>
<name>S2DI53_INDAL</name>
<feature type="region of interest" description="Disordered" evidence="6">
    <location>
        <begin position="36"/>
        <end position="81"/>
    </location>
</feature>
<dbReference type="InterPro" id="IPR032675">
    <property type="entry name" value="LRR_dom_sf"/>
</dbReference>
<dbReference type="PANTHER" id="PTHR48010">
    <property type="entry name" value="OS05G0588300 PROTEIN"/>
    <property type="match status" value="1"/>
</dbReference>
<dbReference type="PROSITE" id="PS51450">
    <property type="entry name" value="LRR"/>
    <property type="match status" value="1"/>
</dbReference>
<reference evidence="8 9" key="1">
    <citation type="journal article" date="2013" name="Genome Announc.">
        <title>Draft Genome Sequence of Indibacter alkaliphilus Strain LW1T, Isolated from Lonar Lake, a Haloalkaline Lake in the Buldana District of Maharashtra, India.</title>
        <authorList>
            <person name="Singh A."/>
            <person name="Kumar Jangir P."/>
            <person name="Sharma R."/>
            <person name="Singh A."/>
            <person name="Kumar Pinnaka A."/>
            <person name="Shivaji S."/>
        </authorList>
    </citation>
    <scope>NUCLEOTIDE SEQUENCE [LARGE SCALE GENOMIC DNA]</scope>
    <source>
        <strain evidence="9">CCUG 57479 / KCTC 22604 / LW1</strain>
    </source>
</reference>
<evidence type="ECO:0000256" key="4">
    <source>
        <dbReference type="ARBA" id="ARBA00022737"/>
    </source>
</evidence>
<evidence type="ECO:0000256" key="5">
    <source>
        <dbReference type="ARBA" id="ARBA00023136"/>
    </source>
</evidence>
<dbReference type="InterPro" id="IPR055414">
    <property type="entry name" value="LRR_R13L4/SHOC2-like"/>
</dbReference>
<evidence type="ECO:0000256" key="2">
    <source>
        <dbReference type="ARBA" id="ARBA00022614"/>
    </source>
</evidence>
<dbReference type="InterPro" id="IPR050994">
    <property type="entry name" value="At_inactive_RLKs"/>
</dbReference>
<dbReference type="Gene3D" id="2.180.10.10">
    <property type="entry name" value="RHS repeat-associated core"/>
    <property type="match status" value="1"/>
</dbReference>
<gene>
    <name evidence="8" type="ORF">A33Q_2185</name>
</gene>
<dbReference type="RefSeq" id="WP_016255041.1">
    <property type="nucleotide sequence ID" value="NZ_ALWO02000032.1"/>
</dbReference>
<dbReference type="STRING" id="1189612.A33Q_2185"/>
<comment type="subcellular location">
    <subcellularLocation>
        <location evidence="1">Membrane</location>
    </subcellularLocation>
</comment>
<dbReference type="Pfam" id="PF00560">
    <property type="entry name" value="LRR_1"/>
    <property type="match status" value="1"/>
</dbReference>
<dbReference type="InterPro" id="IPR001611">
    <property type="entry name" value="Leu-rich_rpt"/>
</dbReference>
<keyword evidence="9" id="KW-1185">Reference proteome</keyword>
<comment type="caution">
    <text evidence="8">The sequence shown here is derived from an EMBL/GenBank/DDBJ whole genome shotgun (WGS) entry which is preliminary data.</text>
</comment>
<dbReference type="InterPro" id="IPR022385">
    <property type="entry name" value="Rhs_assc_core"/>
</dbReference>
<dbReference type="SMART" id="SM00369">
    <property type="entry name" value="LRR_TYP"/>
    <property type="match status" value="5"/>
</dbReference>
<feature type="compositionally biased region" description="Basic and acidic residues" evidence="6">
    <location>
        <begin position="39"/>
        <end position="55"/>
    </location>
</feature>
<dbReference type="FunFam" id="3.80.10.10:FF:000400">
    <property type="entry name" value="Nuclear pore complex protein NUP107"/>
    <property type="match status" value="2"/>
</dbReference>
<dbReference type="eggNOG" id="COG4886">
    <property type="taxonomic scope" value="Bacteria"/>
</dbReference>
<dbReference type="Pfam" id="PF23598">
    <property type="entry name" value="LRR_14"/>
    <property type="match status" value="1"/>
</dbReference>
<evidence type="ECO:0000256" key="3">
    <source>
        <dbReference type="ARBA" id="ARBA00022729"/>
    </source>
</evidence>